<dbReference type="GO" id="GO:0003735">
    <property type="term" value="F:structural constituent of ribosome"/>
    <property type="evidence" value="ECO:0007669"/>
    <property type="project" value="InterPro"/>
</dbReference>
<comment type="similarity">
    <text evidence="1">Belongs to the universal ribosomal protein uL4 family.</text>
</comment>
<gene>
    <name evidence="6" type="ORF">CANVERA_P4722</name>
</gene>
<name>A0A9W4U121_9ASCO</name>
<dbReference type="PANTHER" id="PTHR10746">
    <property type="entry name" value="50S RIBOSOMAL PROTEIN L4"/>
    <property type="match status" value="1"/>
</dbReference>
<dbReference type="AlphaFoldDB" id="A0A9W4U121"/>
<dbReference type="Gene3D" id="3.40.1370.10">
    <property type="match status" value="1"/>
</dbReference>
<dbReference type="OrthoDB" id="275876at2759"/>
<dbReference type="GO" id="GO:0005840">
    <property type="term" value="C:ribosome"/>
    <property type="evidence" value="ECO:0007669"/>
    <property type="project" value="UniProtKB-KW"/>
</dbReference>
<dbReference type="EMBL" id="CANTUO010000006">
    <property type="protein sequence ID" value="CAI5760212.1"/>
    <property type="molecule type" value="Genomic_DNA"/>
</dbReference>
<evidence type="ECO:0000256" key="1">
    <source>
        <dbReference type="ARBA" id="ARBA00010528"/>
    </source>
</evidence>
<keyword evidence="3" id="KW-0687">Ribonucleoprotein</keyword>
<dbReference type="InterPro" id="IPR023574">
    <property type="entry name" value="Ribosomal_uL4_dom_sf"/>
</dbReference>
<evidence type="ECO:0000313" key="6">
    <source>
        <dbReference type="EMBL" id="CAI5760212.1"/>
    </source>
</evidence>
<dbReference type="InterPro" id="IPR002136">
    <property type="entry name" value="Ribosomal_uL4"/>
</dbReference>
<dbReference type="Pfam" id="PF00573">
    <property type="entry name" value="Ribosomal_L4"/>
    <property type="match status" value="1"/>
</dbReference>
<comment type="caution">
    <text evidence="6">The sequence shown here is derived from an EMBL/GenBank/DDBJ whole genome shotgun (WGS) entry which is preliminary data.</text>
</comment>
<dbReference type="GO" id="GO:1990904">
    <property type="term" value="C:ribonucleoprotein complex"/>
    <property type="evidence" value="ECO:0007669"/>
    <property type="project" value="UniProtKB-KW"/>
</dbReference>
<feature type="region of interest" description="Disordered" evidence="5">
    <location>
        <begin position="93"/>
        <end position="115"/>
    </location>
</feature>
<proteinExistence type="inferred from homology"/>
<evidence type="ECO:0000256" key="5">
    <source>
        <dbReference type="SAM" id="MobiDB-lite"/>
    </source>
</evidence>
<sequence>MFKQSIRRLATEVKQITPTTTSPFNISQPSSYTLAQLRSFPTLEPITFLPLPSSIFTPAHKHTRKDLLWSAVIYEQDSMRVGSNYAVQKAEAPYSKRKLRPQKGSGRARLGDANSPHMDNEIKAHVIKGYHDWSTELNQKQYNKACNESLSLKYKEGGLNIIDGKCDFEHDFAEISQSFIDSHKLKDLNLLFIVDETRSNLENSMKSWFTRDKNVETMFRKDKAKYLSKLKGKIINKDEVMVRDILRANRIFIEKQALQWMITKYGDI</sequence>
<keyword evidence="7" id="KW-1185">Reference proteome</keyword>
<evidence type="ECO:0000256" key="4">
    <source>
        <dbReference type="ARBA" id="ARBA00040565"/>
    </source>
</evidence>
<evidence type="ECO:0000256" key="3">
    <source>
        <dbReference type="ARBA" id="ARBA00023274"/>
    </source>
</evidence>
<organism evidence="6 7">
    <name type="scientific">Candida verbasci</name>
    <dbReference type="NCBI Taxonomy" id="1227364"/>
    <lineage>
        <taxon>Eukaryota</taxon>
        <taxon>Fungi</taxon>
        <taxon>Dikarya</taxon>
        <taxon>Ascomycota</taxon>
        <taxon>Saccharomycotina</taxon>
        <taxon>Pichiomycetes</taxon>
        <taxon>Debaryomycetaceae</taxon>
        <taxon>Candida/Lodderomyces clade</taxon>
        <taxon>Candida</taxon>
    </lineage>
</organism>
<dbReference type="InterPro" id="IPR013005">
    <property type="entry name" value="Ribosomal_uL4-like"/>
</dbReference>
<dbReference type="Proteomes" id="UP001152885">
    <property type="component" value="Unassembled WGS sequence"/>
</dbReference>
<dbReference type="GO" id="GO:0006412">
    <property type="term" value="P:translation"/>
    <property type="evidence" value="ECO:0007669"/>
    <property type="project" value="InterPro"/>
</dbReference>
<accession>A0A9W4U121</accession>
<reference evidence="6" key="1">
    <citation type="submission" date="2022-12" db="EMBL/GenBank/DDBJ databases">
        <authorList>
            <person name="Brejova B."/>
        </authorList>
    </citation>
    <scope>NUCLEOTIDE SEQUENCE</scope>
</reference>
<evidence type="ECO:0000313" key="7">
    <source>
        <dbReference type="Proteomes" id="UP001152885"/>
    </source>
</evidence>
<dbReference type="SUPFAM" id="SSF52166">
    <property type="entry name" value="Ribosomal protein L4"/>
    <property type="match status" value="1"/>
</dbReference>
<dbReference type="PANTHER" id="PTHR10746:SF6">
    <property type="entry name" value="LARGE RIBOSOMAL SUBUNIT PROTEIN UL4M"/>
    <property type="match status" value="1"/>
</dbReference>
<evidence type="ECO:0000256" key="2">
    <source>
        <dbReference type="ARBA" id="ARBA00022980"/>
    </source>
</evidence>
<keyword evidence="2" id="KW-0689">Ribosomal protein</keyword>
<protein>
    <recommendedName>
        <fullName evidence="4">Large ribosomal subunit protein uL4m</fullName>
    </recommendedName>
</protein>